<dbReference type="InterPro" id="IPR053163">
    <property type="entry name" value="HTH-type_regulator_Rgg"/>
</dbReference>
<proteinExistence type="predicted"/>
<dbReference type="SUPFAM" id="SSF47413">
    <property type="entry name" value="lambda repressor-like DNA-binding domains"/>
    <property type="match status" value="1"/>
</dbReference>
<dbReference type="EMBL" id="JBEPLO010000017">
    <property type="protein sequence ID" value="MET3558461.1"/>
    <property type="molecule type" value="Genomic_DNA"/>
</dbReference>
<dbReference type="InterPro" id="IPR011990">
    <property type="entry name" value="TPR-like_helical_dom_sf"/>
</dbReference>
<dbReference type="Proteomes" id="UP001549122">
    <property type="component" value="Unassembled WGS sequence"/>
</dbReference>
<evidence type="ECO:0000259" key="1">
    <source>
        <dbReference type="PROSITE" id="PS50943"/>
    </source>
</evidence>
<gene>
    <name evidence="2" type="ORF">ABID29_001586</name>
</gene>
<dbReference type="InterPro" id="IPR010982">
    <property type="entry name" value="Lambda_DNA-bd_dom_sf"/>
</dbReference>
<reference evidence="2 3" key="1">
    <citation type="submission" date="2024-06" db="EMBL/GenBank/DDBJ databases">
        <title>Genomic Encyclopedia of Type Strains, Phase IV (KMG-IV): sequencing the most valuable type-strain genomes for metagenomic binning, comparative biology and taxonomic classification.</title>
        <authorList>
            <person name="Goeker M."/>
        </authorList>
    </citation>
    <scope>NUCLEOTIDE SEQUENCE [LARGE SCALE GENOMIC DNA]</scope>
    <source>
        <strain evidence="2 3">DSM 28303</strain>
    </source>
</reference>
<dbReference type="Pfam" id="PF21259">
    <property type="entry name" value="Rgg_C"/>
    <property type="match status" value="1"/>
</dbReference>
<dbReference type="PANTHER" id="PTHR37038">
    <property type="entry name" value="TRANSCRIPTIONAL REGULATOR-RELATED"/>
    <property type="match status" value="1"/>
</dbReference>
<dbReference type="Gene3D" id="1.25.40.10">
    <property type="entry name" value="Tetratricopeptide repeat domain"/>
    <property type="match status" value="1"/>
</dbReference>
<feature type="domain" description="HTH cro/C1-type" evidence="1">
    <location>
        <begin position="9"/>
        <end position="62"/>
    </location>
</feature>
<evidence type="ECO:0000313" key="2">
    <source>
        <dbReference type="EMBL" id="MET3558461.1"/>
    </source>
</evidence>
<dbReference type="PROSITE" id="PS50943">
    <property type="entry name" value="HTH_CROC1"/>
    <property type="match status" value="1"/>
</dbReference>
<dbReference type="InterPro" id="IPR001387">
    <property type="entry name" value="Cro/C1-type_HTH"/>
</dbReference>
<dbReference type="CDD" id="cd00093">
    <property type="entry name" value="HTH_XRE"/>
    <property type="match status" value="1"/>
</dbReference>
<protein>
    <submittedName>
        <fullName evidence="2">Rgg/GadR/MutR family transcriptional activator</fullName>
    </submittedName>
</protein>
<name>A0ABV2FIS9_9STRE</name>
<dbReference type="InterPro" id="IPR010057">
    <property type="entry name" value="Transcription_activator_Rgg_C"/>
</dbReference>
<dbReference type="NCBIfam" id="TIGR01716">
    <property type="entry name" value="RGG_Cterm"/>
    <property type="match status" value="1"/>
</dbReference>
<evidence type="ECO:0000313" key="3">
    <source>
        <dbReference type="Proteomes" id="UP001549122"/>
    </source>
</evidence>
<dbReference type="SMART" id="SM00530">
    <property type="entry name" value="HTH_XRE"/>
    <property type="match status" value="1"/>
</dbReference>
<keyword evidence="3" id="KW-1185">Reference proteome</keyword>
<comment type="caution">
    <text evidence="2">The sequence shown here is derived from an EMBL/GenBank/DDBJ whole genome shotgun (WGS) entry which is preliminary data.</text>
</comment>
<accession>A0ABV2FIS9</accession>
<dbReference type="PANTHER" id="PTHR37038:SF12">
    <property type="entry name" value="TRANSCRIPTIONAL REGULATOR"/>
    <property type="match status" value="1"/>
</dbReference>
<dbReference type="RefSeq" id="WP_354365606.1">
    <property type="nucleotide sequence ID" value="NZ_JBEPLO010000017.1"/>
</dbReference>
<sequence length="286" mass="33722">MLPNYGQIFKEFRINRHFTLKQVANEHVSLAQLSKFERGETDLSLTKFISALDAINVRVTEFMDRVNNYQRIQQAETMNKMLSYFYRGDIDGLNNLIAIEKEKSEKNLTTYRHRLNAIMFKGAIAQLENHHQMESSDLEFVSDYLFSVENWGVDEVLLVINLASFYPTELVVMRTRKIIENKTFYQELPKNQKLVEEVLIDTVLLCLSRKELKYVPEFIDHLSSMLEGENSAYRRIIFHYIKGFYNYLKGDNSGLALIEEAIAMLETLNYPLRAKYYREFFKRNQS</sequence>
<organism evidence="2 3">
    <name type="scientific">Streptococcus rupicaprae</name>
    <dbReference type="NCBI Taxonomy" id="759619"/>
    <lineage>
        <taxon>Bacteria</taxon>
        <taxon>Bacillati</taxon>
        <taxon>Bacillota</taxon>
        <taxon>Bacilli</taxon>
        <taxon>Lactobacillales</taxon>
        <taxon>Streptococcaceae</taxon>
        <taxon>Streptococcus</taxon>
    </lineage>
</organism>